<keyword evidence="3" id="KW-0805">Transcription regulation</keyword>
<dbReference type="AlphaFoldDB" id="A0AA38X0N0"/>
<dbReference type="GO" id="GO:0003677">
    <property type="term" value="F:DNA binding"/>
    <property type="evidence" value="ECO:0007669"/>
    <property type="project" value="UniProtKB-KW"/>
</dbReference>
<dbReference type="PANTHER" id="PTHR36206">
    <property type="entry name" value="ASPERCRYPTIN BIOSYNTHESIS CLUSTER-SPECIFIC TRANSCRIPTION REGULATOR ATNN-RELATED"/>
    <property type="match status" value="1"/>
</dbReference>
<keyword evidence="8" id="KW-1185">Reference proteome</keyword>
<evidence type="ECO:0000313" key="8">
    <source>
        <dbReference type="Proteomes" id="UP001172673"/>
    </source>
</evidence>
<evidence type="ECO:0000256" key="3">
    <source>
        <dbReference type="ARBA" id="ARBA00023015"/>
    </source>
</evidence>
<evidence type="ECO:0000256" key="5">
    <source>
        <dbReference type="ARBA" id="ARBA00023163"/>
    </source>
</evidence>
<dbReference type="InterPro" id="IPR021858">
    <property type="entry name" value="Fun_TF"/>
</dbReference>
<dbReference type="InterPro" id="IPR052360">
    <property type="entry name" value="Transcr_Regulatory_Proteins"/>
</dbReference>
<accession>A0AA38X0N0</accession>
<evidence type="ECO:0000256" key="2">
    <source>
        <dbReference type="ARBA" id="ARBA00022833"/>
    </source>
</evidence>
<keyword evidence="6" id="KW-0539">Nucleus</keyword>
<sequence length="525" mass="59802">MPADVSRFQNRQSQDGCMVYTFHQKDIRPTDSLCFYRTLQSLADMPEQDYIAYDFCRRNTMQDLATHHLTHFWTQTVVSASHQEPAVLHALLALSGAHRTYIDNINQPAIPQETAKHLTMPSYIHYGKAVHYLQNRIPGSEMRQDELEVILIVCLLLLTFDIIEGRYNEALVHLNHGRRILKGLQRSIDNQSLSDQSAVTLYLPQKVQSTLDDLSYSFALMDLQSITFGSDILQFKLAETLDADNMQYPTAAQHQFSTFDDAWRSLLILENEIFHFTTAVKQQGGLDQATIIWQSKLLTSLRGWKSAFDNSPLRRTRVRTPPTGVAPEHDPSSTLRLNHSYLTIVVGIALSFGDEMASDSFLPQFVTIVALCEDLVTRLPTISLDASLIPALYATATICRHPNVRRRALQTLLKSGREGHWDGKQVAMIATQKMLLEEEMAGYAYCDGRPVPETPEVVAETIPREARWEETWADFVDDEYTKVLLTFKRRKCDQKEVPWVGGSVNEEDKYEVRRKLVDLTQPRGP</sequence>
<evidence type="ECO:0000256" key="4">
    <source>
        <dbReference type="ARBA" id="ARBA00023125"/>
    </source>
</evidence>
<keyword evidence="5" id="KW-0804">Transcription</keyword>
<dbReference type="GO" id="GO:0046872">
    <property type="term" value="F:metal ion binding"/>
    <property type="evidence" value="ECO:0007669"/>
    <property type="project" value="UniProtKB-KW"/>
</dbReference>
<dbReference type="Proteomes" id="UP001172673">
    <property type="component" value="Unassembled WGS sequence"/>
</dbReference>
<evidence type="ECO:0000313" key="7">
    <source>
        <dbReference type="EMBL" id="KAJ9604585.1"/>
    </source>
</evidence>
<organism evidence="7 8">
    <name type="scientific">Cladophialophora chaetospira</name>
    <dbReference type="NCBI Taxonomy" id="386627"/>
    <lineage>
        <taxon>Eukaryota</taxon>
        <taxon>Fungi</taxon>
        <taxon>Dikarya</taxon>
        <taxon>Ascomycota</taxon>
        <taxon>Pezizomycotina</taxon>
        <taxon>Eurotiomycetes</taxon>
        <taxon>Chaetothyriomycetidae</taxon>
        <taxon>Chaetothyriales</taxon>
        <taxon>Herpotrichiellaceae</taxon>
        <taxon>Cladophialophora</taxon>
    </lineage>
</organism>
<keyword evidence="2" id="KW-0862">Zinc</keyword>
<dbReference type="PANTHER" id="PTHR36206:SF12">
    <property type="entry name" value="ASPERCRYPTIN BIOSYNTHESIS CLUSTER-SPECIFIC TRANSCRIPTION REGULATOR ATNN-RELATED"/>
    <property type="match status" value="1"/>
</dbReference>
<gene>
    <name evidence="7" type="ORF">H2200_010698</name>
</gene>
<name>A0AA38X0N0_9EURO</name>
<keyword evidence="4" id="KW-0238">DNA-binding</keyword>
<dbReference type="Pfam" id="PF11951">
    <property type="entry name" value="Fungal_trans_2"/>
    <property type="match status" value="1"/>
</dbReference>
<evidence type="ECO:0000256" key="1">
    <source>
        <dbReference type="ARBA" id="ARBA00022723"/>
    </source>
</evidence>
<proteinExistence type="predicted"/>
<protein>
    <submittedName>
        <fullName evidence="7">Uncharacterized protein</fullName>
    </submittedName>
</protein>
<reference evidence="7" key="1">
    <citation type="submission" date="2022-10" db="EMBL/GenBank/DDBJ databases">
        <title>Culturing micro-colonial fungi from biological soil crusts in the Mojave desert and describing Neophaeococcomyces mojavensis, and introducing the new genera and species Taxawa tesnikishii.</title>
        <authorList>
            <person name="Kurbessoian T."/>
            <person name="Stajich J.E."/>
        </authorList>
    </citation>
    <scope>NUCLEOTIDE SEQUENCE</scope>
    <source>
        <strain evidence="7">TK_41</strain>
    </source>
</reference>
<keyword evidence="1" id="KW-0479">Metal-binding</keyword>
<evidence type="ECO:0000256" key="6">
    <source>
        <dbReference type="ARBA" id="ARBA00023242"/>
    </source>
</evidence>
<comment type="caution">
    <text evidence="7">The sequence shown here is derived from an EMBL/GenBank/DDBJ whole genome shotgun (WGS) entry which is preliminary data.</text>
</comment>
<dbReference type="EMBL" id="JAPDRK010000018">
    <property type="protein sequence ID" value="KAJ9604585.1"/>
    <property type="molecule type" value="Genomic_DNA"/>
</dbReference>